<accession>A0A229UQ40</accession>
<evidence type="ECO:0000259" key="7">
    <source>
        <dbReference type="PROSITE" id="PS51900"/>
    </source>
</evidence>
<dbReference type="SUPFAM" id="SSF56349">
    <property type="entry name" value="DNA breaking-rejoining enzymes"/>
    <property type="match status" value="1"/>
</dbReference>
<evidence type="ECO:0000256" key="2">
    <source>
        <dbReference type="ARBA" id="ARBA00022908"/>
    </source>
</evidence>
<dbReference type="InterPro" id="IPR050090">
    <property type="entry name" value="Tyrosine_recombinase_XerCD"/>
</dbReference>
<dbReference type="GO" id="GO:0003677">
    <property type="term" value="F:DNA binding"/>
    <property type="evidence" value="ECO:0007669"/>
    <property type="project" value="UniProtKB-UniRule"/>
</dbReference>
<comment type="caution">
    <text evidence="8">The sequence shown here is derived from an EMBL/GenBank/DDBJ whole genome shotgun (WGS) entry which is preliminary data.</text>
</comment>
<evidence type="ECO:0008006" key="10">
    <source>
        <dbReference type="Google" id="ProtNLM"/>
    </source>
</evidence>
<name>A0A229UQ40_9BACL</name>
<feature type="domain" description="Core-binding (CB)" evidence="7">
    <location>
        <begin position="1"/>
        <end position="89"/>
    </location>
</feature>
<dbReference type="Gene3D" id="1.10.150.130">
    <property type="match status" value="1"/>
</dbReference>
<dbReference type="EMBL" id="NMQW01000020">
    <property type="protein sequence ID" value="OXM85667.1"/>
    <property type="molecule type" value="Genomic_DNA"/>
</dbReference>
<dbReference type="GO" id="GO:0015074">
    <property type="term" value="P:DNA integration"/>
    <property type="evidence" value="ECO:0007669"/>
    <property type="project" value="UniProtKB-KW"/>
</dbReference>
<gene>
    <name evidence="8" type="ORF">CF651_14735</name>
</gene>
<dbReference type="OrthoDB" id="9801717at2"/>
<dbReference type="InterPro" id="IPR013762">
    <property type="entry name" value="Integrase-like_cat_sf"/>
</dbReference>
<dbReference type="InterPro" id="IPR002104">
    <property type="entry name" value="Integrase_catalytic"/>
</dbReference>
<keyword evidence="4" id="KW-0233">DNA recombination</keyword>
<feature type="domain" description="Tyr recombinase" evidence="6">
    <location>
        <begin position="111"/>
        <end position="295"/>
    </location>
</feature>
<dbReference type="PANTHER" id="PTHR30349">
    <property type="entry name" value="PHAGE INTEGRASE-RELATED"/>
    <property type="match status" value="1"/>
</dbReference>
<dbReference type="AlphaFoldDB" id="A0A229UQ40"/>
<dbReference type="GO" id="GO:0006310">
    <property type="term" value="P:DNA recombination"/>
    <property type="evidence" value="ECO:0007669"/>
    <property type="project" value="UniProtKB-KW"/>
</dbReference>
<evidence type="ECO:0000256" key="5">
    <source>
        <dbReference type="PROSITE-ProRule" id="PRU01248"/>
    </source>
</evidence>
<dbReference type="Pfam" id="PF00589">
    <property type="entry name" value="Phage_integrase"/>
    <property type="match status" value="1"/>
</dbReference>
<dbReference type="Proteomes" id="UP000215509">
    <property type="component" value="Unassembled WGS sequence"/>
</dbReference>
<dbReference type="Gene3D" id="1.10.443.10">
    <property type="entry name" value="Intergrase catalytic core"/>
    <property type="match status" value="1"/>
</dbReference>
<evidence type="ECO:0000313" key="8">
    <source>
        <dbReference type="EMBL" id="OXM85667.1"/>
    </source>
</evidence>
<evidence type="ECO:0000256" key="3">
    <source>
        <dbReference type="ARBA" id="ARBA00023125"/>
    </source>
</evidence>
<dbReference type="InterPro" id="IPR004107">
    <property type="entry name" value="Integrase_SAM-like_N"/>
</dbReference>
<protein>
    <recommendedName>
        <fullName evidence="10">Recombinase XerC</fullName>
    </recommendedName>
</protein>
<dbReference type="InterPro" id="IPR044068">
    <property type="entry name" value="CB"/>
</dbReference>
<reference evidence="8 9" key="1">
    <citation type="submission" date="2017-07" db="EMBL/GenBank/DDBJ databases">
        <title>Genome sequencing and assembly of Paenibacillus rigui.</title>
        <authorList>
            <person name="Mayilraj S."/>
        </authorList>
    </citation>
    <scope>NUCLEOTIDE SEQUENCE [LARGE SCALE GENOMIC DNA]</scope>
    <source>
        <strain evidence="8 9">JCM 16352</strain>
    </source>
</reference>
<keyword evidence="9" id="KW-1185">Reference proteome</keyword>
<dbReference type="PANTHER" id="PTHR30349:SF41">
    <property type="entry name" value="INTEGRASE_RECOMBINASE PROTEIN MJ0367-RELATED"/>
    <property type="match status" value="1"/>
</dbReference>
<evidence type="ECO:0000313" key="9">
    <source>
        <dbReference type="Proteomes" id="UP000215509"/>
    </source>
</evidence>
<dbReference type="InterPro" id="IPR010998">
    <property type="entry name" value="Integrase_recombinase_N"/>
</dbReference>
<dbReference type="Pfam" id="PF02899">
    <property type="entry name" value="Phage_int_SAM_1"/>
    <property type="match status" value="1"/>
</dbReference>
<evidence type="ECO:0000256" key="1">
    <source>
        <dbReference type="ARBA" id="ARBA00008857"/>
    </source>
</evidence>
<dbReference type="PROSITE" id="PS51898">
    <property type="entry name" value="TYR_RECOMBINASE"/>
    <property type="match status" value="1"/>
</dbReference>
<proteinExistence type="inferred from homology"/>
<dbReference type="InterPro" id="IPR011010">
    <property type="entry name" value="DNA_brk_join_enz"/>
</dbReference>
<comment type="similarity">
    <text evidence="1">Belongs to the 'phage' integrase family.</text>
</comment>
<evidence type="ECO:0000259" key="6">
    <source>
        <dbReference type="PROSITE" id="PS51898"/>
    </source>
</evidence>
<dbReference type="PROSITE" id="PS51900">
    <property type="entry name" value="CB"/>
    <property type="match status" value="1"/>
</dbReference>
<organism evidence="8 9">
    <name type="scientific">Paenibacillus rigui</name>
    <dbReference type="NCBI Taxonomy" id="554312"/>
    <lineage>
        <taxon>Bacteria</taxon>
        <taxon>Bacillati</taxon>
        <taxon>Bacillota</taxon>
        <taxon>Bacilli</taxon>
        <taxon>Bacillales</taxon>
        <taxon>Paenibacillaceae</taxon>
        <taxon>Paenibacillus</taxon>
    </lineage>
</organism>
<sequence>MKHLVQDTYEKELDLFMISMKTSGMTASTQQAYRDDVQSFLATVHPKKVEMIARPDILKHIAEMMQRGVGDRARNRSLAAIRAFYRALIDMQLLDRNPASEVKKSKEEKNRIPVYLEESELEQYIHETDGKYYHRNLAILMLMGYAGLRVGEVHRLNVEDIHMNGHLNVLGKGRKWRVIPLQEELLEVVKQVMEQRISPKSNKEKALFVSQFGRRLSRRMIQHIANRTFDKMKRNAPDMAIRKFSSHKLRHSFGTNQIRNGTDLRTLQELLGHKSIETTQIYTHVSNKQLIEAMGRVKIPIQRQV</sequence>
<keyword evidence="3 5" id="KW-0238">DNA-binding</keyword>
<keyword evidence="2" id="KW-0229">DNA integration</keyword>
<evidence type="ECO:0000256" key="4">
    <source>
        <dbReference type="ARBA" id="ARBA00023172"/>
    </source>
</evidence>